<dbReference type="OrthoDB" id="1001765at2759"/>
<keyword evidence="4" id="KW-1185">Reference proteome</keyword>
<evidence type="ECO:0000313" key="4">
    <source>
        <dbReference type="Proteomes" id="UP000813824"/>
    </source>
</evidence>
<name>A0A8K0XKV8_9AGAR</name>
<comment type="caution">
    <text evidence="3">The sequence shown here is derived from an EMBL/GenBank/DDBJ whole genome shotgun (WGS) entry which is preliminary data.</text>
</comment>
<dbReference type="EMBL" id="JAEVFJ010000053">
    <property type="protein sequence ID" value="KAH8080734.1"/>
    <property type="molecule type" value="Genomic_DNA"/>
</dbReference>
<dbReference type="SUPFAM" id="SSF47240">
    <property type="entry name" value="Ferritin-like"/>
    <property type="match status" value="1"/>
</dbReference>
<feature type="signal peptide" evidence="1">
    <location>
        <begin position="1"/>
        <end position="18"/>
    </location>
</feature>
<sequence>MLFSTILSVLSGASLAVAAPSLVQRNDETSGAVTDTQVLQYAMTLELLENAFYSEGLQRFDAGAFRDAGFPDWVRNRFRQIAQHEATHVEFLRNALGDAAVQPCEYKFPYNDPREFAALSLTLEVVGQAAYTGAAPLLSDKHTLEVAANILSVEASQAAWVASAVLKGSAWSGPFETALGPSGVFSLAAPFLIRCPESNPQLPVKVLPTLSVEPTTPSGGSVLTLDFTPPAGNNGPLYFAYLNGLFPRFSIIEMQDGKYITTVPEGIQGIAFGGITSSNTAEATNDENLLTGLVVFDFPVPSTADNKGTISP</sequence>
<dbReference type="EMBL" id="JAEVFJ010000053">
    <property type="protein sequence ID" value="KAH8080732.1"/>
    <property type="molecule type" value="Genomic_DNA"/>
</dbReference>
<dbReference type="AlphaFoldDB" id="A0A8K0XKV8"/>
<reference evidence="3" key="1">
    <citation type="journal article" date="2021" name="New Phytol.">
        <title>Evolutionary innovations through gain and loss of genes in the ectomycorrhizal Boletales.</title>
        <authorList>
            <person name="Wu G."/>
            <person name="Miyauchi S."/>
            <person name="Morin E."/>
            <person name="Kuo A."/>
            <person name="Drula E."/>
            <person name="Varga T."/>
            <person name="Kohler A."/>
            <person name="Feng B."/>
            <person name="Cao Y."/>
            <person name="Lipzen A."/>
            <person name="Daum C."/>
            <person name="Hundley H."/>
            <person name="Pangilinan J."/>
            <person name="Johnson J."/>
            <person name="Barry K."/>
            <person name="LaButti K."/>
            <person name="Ng V."/>
            <person name="Ahrendt S."/>
            <person name="Min B."/>
            <person name="Choi I.G."/>
            <person name="Park H."/>
            <person name="Plett J.M."/>
            <person name="Magnuson J."/>
            <person name="Spatafora J.W."/>
            <person name="Nagy L.G."/>
            <person name="Henrissat B."/>
            <person name="Grigoriev I.V."/>
            <person name="Yang Z.L."/>
            <person name="Xu J."/>
            <person name="Martin F.M."/>
        </authorList>
    </citation>
    <scope>NUCLEOTIDE SEQUENCE</scope>
    <source>
        <strain evidence="3">KKN 215</strain>
    </source>
</reference>
<dbReference type="InterPro" id="IPR052965">
    <property type="entry name" value="Pigment-catalase-like"/>
</dbReference>
<dbReference type="InterPro" id="IPR009078">
    <property type="entry name" value="Ferritin-like_SF"/>
</dbReference>
<keyword evidence="1" id="KW-0732">Signal</keyword>
<gene>
    <name evidence="2" type="ORF">BXZ70DRAFT_960202</name>
    <name evidence="3" type="ORF">BXZ70DRAFT_960216</name>
</gene>
<evidence type="ECO:0000313" key="3">
    <source>
        <dbReference type="EMBL" id="KAH8080734.1"/>
    </source>
</evidence>
<dbReference type="CDD" id="cd00657">
    <property type="entry name" value="Ferritin_like"/>
    <property type="match status" value="1"/>
</dbReference>
<proteinExistence type="predicted"/>
<dbReference type="Proteomes" id="UP000813824">
    <property type="component" value="Unassembled WGS sequence"/>
</dbReference>
<evidence type="ECO:0000313" key="2">
    <source>
        <dbReference type="EMBL" id="KAH8080732.1"/>
    </source>
</evidence>
<evidence type="ECO:0000256" key="1">
    <source>
        <dbReference type="SAM" id="SignalP"/>
    </source>
</evidence>
<organism evidence="3 4">
    <name type="scientific">Cristinia sonorae</name>
    <dbReference type="NCBI Taxonomy" id="1940300"/>
    <lineage>
        <taxon>Eukaryota</taxon>
        <taxon>Fungi</taxon>
        <taxon>Dikarya</taxon>
        <taxon>Basidiomycota</taxon>
        <taxon>Agaricomycotina</taxon>
        <taxon>Agaricomycetes</taxon>
        <taxon>Agaricomycetidae</taxon>
        <taxon>Agaricales</taxon>
        <taxon>Pleurotineae</taxon>
        <taxon>Stephanosporaceae</taxon>
        <taxon>Cristinia</taxon>
    </lineage>
</organism>
<dbReference type="PANTHER" id="PTHR31694:SF26">
    <property type="entry name" value="OS05G0151100 PROTEIN"/>
    <property type="match status" value="1"/>
</dbReference>
<accession>A0A8K0XKV8</accession>
<protein>
    <submittedName>
        <fullName evidence="3">Ferritin-like domain-containing protein</fullName>
    </submittedName>
</protein>
<dbReference type="PANTHER" id="PTHR31694">
    <property type="entry name" value="DESICCATION-LIKE PROTEIN"/>
    <property type="match status" value="1"/>
</dbReference>
<feature type="chain" id="PRO_5040649436" evidence="1">
    <location>
        <begin position="19"/>
        <end position="312"/>
    </location>
</feature>
<dbReference type="Pfam" id="PF13668">
    <property type="entry name" value="Ferritin_2"/>
    <property type="match status" value="1"/>
</dbReference>